<protein>
    <submittedName>
        <fullName evidence="4">CD59 glycoprotein</fullName>
    </submittedName>
</protein>
<name>A0A6P8ERC3_CLUHA</name>
<dbReference type="RefSeq" id="XP_031418708.1">
    <property type="nucleotide sequence ID" value="XM_031562848.2"/>
</dbReference>
<dbReference type="GO" id="GO:0098552">
    <property type="term" value="C:side of membrane"/>
    <property type="evidence" value="ECO:0007669"/>
    <property type="project" value="UniProtKB-KW"/>
</dbReference>
<gene>
    <name evidence="4" type="primary">ly97.3</name>
</gene>
<dbReference type="AlphaFoldDB" id="A0A6P8ERC3"/>
<evidence type="ECO:0000313" key="3">
    <source>
        <dbReference type="Proteomes" id="UP000515152"/>
    </source>
</evidence>
<keyword evidence="1" id="KW-0732">Signal</keyword>
<dbReference type="CDD" id="cd23611">
    <property type="entry name" value="TFP_LU_ECD_THFP5"/>
    <property type="match status" value="1"/>
</dbReference>
<evidence type="ECO:0000256" key="1">
    <source>
        <dbReference type="SAM" id="SignalP"/>
    </source>
</evidence>
<sequence>MKTLILAVVLLLAVTSGFALDCNRCVPLKPGGTCTVTTETCPPEKDACAAAKFLSAPFSHFQKCISMSDCQMLQTNSYINIKCCQKDLCNVF</sequence>
<proteinExistence type="predicted"/>
<evidence type="ECO:0000259" key="2">
    <source>
        <dbReference type="Pfam" id="PF00021"/>
    </source>
</evidence>
<dbReference type="InterPro" id="IPR045860">
    <property type="entry name" value="Snake_toxin-like_sf"/>
</dbReference>
<feature type="domain" description="UPAR/Ly6" evidence="2">
    <location>
        <begin position="19"/>
        <end position="91"/>
    </location>
</feature>
<organism evidence="3 4">
    <name type="scientific">Clupea harengus</name>
    <name type="common">Atlantic herring</name>
    <dbReference type="NCBI Taxonomy" id="7950"/>
    <lineage>
        <taxon>Eukaryota</taxon>
        <taxon>Metazoa</taxon>
        <taxon>Chordata</taxon>
        <taxon>Craniata</taxon>
        <taxon>Vertebrata</taxon>
        <taxon>Euteleostomi</taxon>
        <taxon>Actinopterygii</taxon>
        <taxon>Neopterygii</taxon>
        <taxon>Teleostei</taxon>
        <taxon>Clupei</taxon>
        <taxon>Clupeiformes</taxon>
        <taxon>Clupeoidei</taxon>
        <taxon>Clupeidae</taxon>
        <taxon>Clupea</taxon>
    </lineage>
</organism>
<keyword evidence="3" id="KW-1185">Reference proteome</keyword>
<feature type="signal peptide" evidence="1">
    <location>
        <begin position="1"/>
        <end position="19"/>
    </location>
</feature>
<dbReference type="Pfam" id="PF00021">
    <property type="entry name" value="UPAR_LY6"/>
    <property type="match status" value="1"/>
</dbReference>
<evidence type="ECO:0000313" key="4">
    <source>
        <dbReference type="RefSeq" id="XP_031418708.1"/>
    </source>
</evidence>
<feature type="chain" id="PRO_5027806149" evidence="1">
    <location>
        <begin position="20"/>
        <end position="92"/>
    </location>
</feature>
<dbReference type="InterPro" id="IPR016054">
    <property type="entry name" value="LY6_UPA_recep-like"/>
</dbReference>
<dbReference type="KEGG" id="char:116219521"/>
<dbReference type="Proteomes" id="UP000515152">
    <property type="component" value="Chromosome 25"/>
</dbReference>
<dbReference type="GeneID" id="116219521"/>
<accession>A0A6P8ERC3</accession>
<dbReference type="Gene3D" id="2.10.60.10">
    <property type="entry name" value="CD59"/>
    <property type="match status" value="1"/>
</dbReference>
<dbReference type="CTD" id="100329375"/>
<dbReference type="OrthoDB" id="8846122at2759"/>
<reference evidence="4" key="1">
    <citation type="submission" date="2025-08" db="UniProtKB">
        <authorList>
            <consortium name="RefSeq"/>
        </authorList>
    </citation>
    <scope>IDENTIFICATION</scope>
</reference>
<dbReference type="SUPFAM" id="SSF57302">
    <property type="entry name" value="Snake toxin-like"/>
    <property type="match status" value="1"/>
</dbReference>